<dbReference type="Pfam" id="PF01400">
    <property type="entry name" value="Astacin"/>
    <property type="match status" value="1"/>
</dbReference>
<evidence type="ECO:0000256" key="1">
    <source>
        <dbReference type="PROSITE-ProRule" id="PRU01211"/>
    </source>
</evidence>
<feature type="active site" evidence="1">
    <location>
        <position position="18"/>
    </location>
</feature>
<feature type="binding site" evidence="1">
    <location>
        <position position="27"/>
    </location>
    <ligand>
        <name>Zn(2+)</name>
        <dbReference type="ChEBI" id="CHEBI:29105"/>
        <note>catalytic</note>
    </ligand>
</feature>
<dbReference type="PRINTS" id="PR00480">
    <property type="entry name" value="ASTACIN"/>
</dbReference>
<evidence type="ECO:0000256" key="3">
    <source>
        <dbReference type="SAM" id="MobiDB-lite"/>
    </source>
</evidence>
<dbReference type="InterPro" id="IPR001506">
    <property type="entry name" value="Peptidase_M12A"/>
</dbReference>
<feature type="domain" description="Peptidase M12A" evidence="4">
    <location>
        <begin position="1"/>
        <end position="118"/>
    </location>
</feature>
<evidence type="ECO:0000259" key="4">
    <source>
        <dbReference type="PROSITE" id="PS51864"/>
    </source>
</evidence>
<feature type="compositionally biased region" description="Polar residues" evidence="3">
    <location>
        <begin position="124"/>
        <end position="138"/>
    </location>
</feature>
<feature type="binding site" evidence="1">
    <location>
        <position position="17"/>
    </location>
    <ligand>
        <name>Zn(2+)</name>
        <dbReference type="ChEBI" id="CHEBI:29105"/>
        <note>catalytic</note>
    </ligand>
</feature>
<dbReference type="GO" id="GO:0004222">
    <property type="term" value="F:metalloendopeptidase activity"/>
    <property type="evidence" value="ECO:0007669"/>
    <property type="project" value="UniProtKB-UniRule"/>
</dbReference>
<dbReference type="PROSITE" id="PS51864">
    <property type="entry name" value="ASTACIN"/>
    <property type="match status" value="1"/>
</dbReference>
<keyword evidence="1 2" id="KW-0862">Zinc</keyword>
<organism evidence="5 6">
    <name type="scientific">Ignelater luminosus</name>
    <name type="common">Cucubano</name>
    <name type="synonym">Pyrophorus luminosus</name>
    <dbReference type="NCBI Taxonomy" id="2038154"/>
    <lineage>
        <taxon>Eukaryota</taxon>
        <taxon>Metazoa</taxon>
        <taxon>Ecdysozoa</taxon>
        <taxon>Arthropoda</taxon>
        <taxon>Hexapoda</taxon>
        <taxon>Insecta</taxon>
        <taxon>Pterygota</taxon>
        <taxon>Neoptera</taxon>
        <taxon>Endopterygota</taxon>
        <taxon>Coleoptera</taxon>
        <taxon>Polyphaga</taxon>
        <taxon>Elateriformia</taxon>
        <taxon>Elateroidea</taxon>
        <taxon>Elateridae</taxon>
        <taxon>Agrypninae</taxon>
        <taxon>Pyrophorini</taxon>
        <taxon>Ignelater</taxon>
    </lineage>
</organism>
<evidence type="ECO:0000313" key="6">
    <source>
        <dbReference type="Proteomes" id="UP000801492"/>
    </source>
</evidence>
<keyword evidence="6" id="KW-1185">Reference proteome</keyword>
<keyword evidence="1 2" id="KW-0479">Metal-binding</keyword>
<name>A0A8K0GEE7_IGNLU</name>
<comment type="cofactor">
    <cofactor evidence="1 2">
        <name>Zn(2+)</name>
        <dbReference type="ChEBI" id="CHEBI:29105"/>
    </cofactor>
    <text evidence="1 2">Binds 1 zinc ion per subunit.</text>
</comment>
<proteinExistence type="predicted"/>
<dbReference type="Proteomes" id="UP000801492">
    <property type="component" value="Unassembled WGS sequence"/>
</dbReference>
<keyword evidence="1 2" id="KW-0645">Protease</keyword>
<comment type="caution">
    <text evidence="5">The sequence shown here is derived from an EMBL/GenBank/DDBJ whole genome shotgun (WGS) entry which is preliminary data.</text>
</comment>
<dbReference type="EMBL" id="VTPC01005430">
    <property type="protein sequence ID" value="KAF2896026.1"/>
    <property type="molecule type" value="Genomic_DNA"/>
</dbReference>
<protein>
    <recommendedName>
        <fullName evidence="2">Metalloendopeptidase</fullName>
        <ecNumber evidence="2">3.4.24.-</ecNumber>
    </recommendedName>
</protein>
<reference evidence="5" key="1">
    <citation type="submission" date="2019-08" db="EMBL/GenBank/DDBJ databases">
        <title>The genome of the North American firefly Photinus pyralis.</title>
        <authorList>
            <consortium name="Photinus pyralis genome working group"/>
            <person name="Fallon T.R."/>
            <person name="Sander Lower S.E."/>
            <person name="Weng J.-K."/>
        </authorList>
    </citation>
    <scope>NUCLEOTIDE SEQUENCE</scope>
    <source>
        <strain evidence="5">TRF0915ILg1</strain>
        <tissue evidence="5">Whole body</tissue>
    </source>
</reference>
<dbReference type="PANTHER" id="PTHR10127:SF814">
    <property type="entry name" value="MEPRIN A SUBUNIT BETA"/>
    <property type="match status" value="1"/>
</dbReference>
<dbReference type="SUPFAM" id="SSF55486">
    <property type="entry name" value="Metalloproteases ('zincins'), catalytic domain"/>
    <property type="match status" value="1"/>
</dbReference>
<dbReference type="Gene3D" id="3.40.390.10">
    <property type="entry name" value="Collagenase (Catalytic Domain)"/>
    <property type="match status" value="1"/>
</dbReference>
<accession>A0A8K0GEE7</accession>
<evidence type="ECO:0000256" key="2">
    <source>
        <dbReference type="RuleBase" id="RU361183"/>
    </source>
</evidence>
<comment type="caution">
    <text evidence="1">Lacks conserved residue(s) required for the propagation of feature annotation.</text>
</comment>
<feature type="binding site" evidence="1">
    <location>
        <position position="21"/>
    </location>
    <ligand>
        <name>Zn(2+)</name>
        <dbReference type="ChEBI" id="CHEBI:29105"/>
        <note>catalytic</note>
    </ligand>
</feature>
<feature type="region of interest" description="Disordered" evidence="3">
    <location>
        <begin position="124"/>
        <end position="172"/>
    </location>
</feature>
<keyword evidence="1 2" id="KW-0378">Hydrolase</keyword>
<dbReference type="GO" id="GO:0008270">
    <property type="term" value="F:zinc ion binding"/>
    <property type="evidence" value="ECO:0007669"/>
    <property type="project" value="UniProtKB-UniRule"/>
</dbReference>
<feature type="compositionally biased region" description="Basic residues" evidence="3">
    <location>
        <begin position="158"/>
        <end position="172"/>
    </location>
</feature>
<dbReference type="CDD" id="cd04280">
    <property type="entry name" value="ZnMc_astacin_like"/>
    <property type="match status" value="1"/>
</dbReference>
<gene>
    <name evidence="5" type="ORF">ILUMI_10149</name>
</gene>
<dbReference type="OrthoDB" id="291007at2759"/>
<dbReference type="GO" id="GO:0006508">
    <property type="term" value="P:proteolysis"/>
    <property type="evidence" value="ECO:0007669"/>
    <property type="project" value="UniProtKB-KW"/>
</dbReference>
<dbReference type="PANTHER" id="PTHR10127">
    <property type="entry name" value="DISCOIDIN, CUB, EGF, LAMININ , AND ZINC METALLOPROTEASE DOMAIN CONTAINING"/>
    <property type="match status" value="1"/>
</dbReference>
<dbReference type="EC" id="3.4.24.-" evidence="2"/>
<dbReference type="InterPro" id="IPR034035">
    <property type="entry name" value="Astacin-like_dom"/>
</dbReference>
<dbReference type="AlphaFoldDB" id="A0A8K0GEE7"/>
<evidence type="ECO:0000313" key="5">
    <source>
        <dbReference type="EMBL" id="KAF2896026.1"/>
    </source>
</evidence>
<keyword evidence="1 2" id="KW-0482">Metalloprotease</keyword>
<sequence length="172" mass="19993">MKHPLGTFCTRCGTVLHEFLHALGFIHEQASRGRDRYVTIVWENIAPGEEYNFAMYDEGETTNFGEKYDYDSLMHYSAYAFSVNGSKTIVTKSRNRNIGQRRQLSEIDTRKINKLYCSKDRSIVTNETSATKPSTSNKMNDDKESNGKSNVQPEHFRKLSKKREHRRTSLWQ</sequence>
<dbReference type="InterPro" id="IPR024079">
    <property type="entry name" value="MetalloPept_cat_dom_sf"/>
</dbReference>